<feature type="compositionally biased region" description="Acidic residues" evidence="1">
    <location>
        <begin position="83"/>
        <end position="92"/>
    </location>
</feature>
<name>A0A7W5AHF3_9ACTN</name>
<sequence length="391" mass="43619">MSDEGPRLDEALLAILRSPESEHTEALRRHLVELLKWLTGVTHERDRPPRVDEAWQALDSLLKRAREPEEPEPVLAAVGAEVVEPEPEDAEDQVTTGDQDTEVRESLPPSADPFRDELESLWRELTSTEPAAAYAGCLGAGPADDPIADLWKRIHLLLIRLPEEESKAVRQQAREIAAAYVDLPVEYDAYLPALPGHDGGGPELALEHRPGAADRLGDLLPIARRFAWLAANDPAVWIGDRRLMTSVMERANPESAGIYRTTMGQQIDNILVHEPGSAQELDGLIRLDELIRGLVPRPLPHEDSWWSLILNDIRDSVLLRHPMTSRYSMSVRPGMAFSGVRKTLQEDKNIALADSGWVRDEARLRGKVVWVLRFPGRASGIDPGRVIYLPE</sequence>
<gene>
    <name evidence="2" type="ORF">FHR83_003805</name>
</gene>
<evidence type="ECO:0000313" key="3">
    <source>
        <dbReference type="Proteomes" id="UP000590749"/>
    </source>
</evidence>
<protein>
    <submittedName>
        <fullName evidence="2">Uncharacterized protein</fullName>
    </submittedName>
</protein>
<evidence type="ECO:0000313" key="2">
    <source>
        <dbReference type="EMBL" id="MBB3096135.1"/>
    </source>
</evidence>
<proteinExistence type="predicted"/>
<dbReference type="EMBL" id="JACHXF010000007">
    <property type="protein sequence ID" value="MBB3096135.1"/>
    <property type="molecule type" value="Genomic_DNA"/>
</dbReference>
<accession>A0A7W5AHF3</accession>
<reference evidence="2 3" key="1">
    <citation type="submission" date="2020-08" db="EMBL/GenBank/DDBJ databases">
        <title>Genomic Encyclopedia of Type Strains, Phase III (KMG-III): the genomes of soil and plant-associated and newly described type strains.</title>
        <authorList>
            <person name="Whitman W."/>
        </authorList>
    </citation>
    <scope>NUCLEOTIDE SEQUENCE [LARGE SCALE GENOMIC DNA]</scope>
    <source>
        <strain evidence="2 3">CECT 3287</strain>
    </source>
</reference>
<keyword evidence="3" id="KW-1185">Reference proteome</keyword>
<feature type="region of interest" description="Disordered" evidence="1">
    <location>
        <begin position="81"/>
        <end position="113"/>
    </location>
</feature>
<dbReference type="Proteomes" id="UP000590749">
    <property type="component" value="Unassembled WGS sequence"/>
</dbReference>
<organism evidence="2 3">
    <name type="scientific">Actinoplanes campanulatus</name>
    <dbReference type="NCBI Taxonomy" id="113559"/>
    <lineage>
        <taxon>Bacteria</taxon>
        <taxon>Bacillati</taxon>
        <taxon>Actinomycetota</taxon>
        <taxon>Actinomycetes</taxon>
        <taxon>Micromonosporales</taxon>
        <taxon>Micromonosporaceae</taxon>
        <taxon>Actinoplanes</taxon>
    </lineage>
</organism>
<dbReference type="AlphaFoldDB" id="A0A7W5AHF3"/>
<dbReference type="RefSeq" id="WP_183221401.1">
    <property type="nucleotide sequence ID" value="NZ_BMPW01000005.1"/>
</dbReference>
<evidence type="ECO:0000256" key="1">
    <source>
        <dbReference type="SAM" id="MobiDB-lite"/>
    </source>
</evidence>
<comment type="caution">
    <text evidence="2">The sequence shown here is derived from an EMBL/GenBank/DDBJ whole genome shotgun (WGS) entry which is preliminary data.</text>
</comment>